<dbReference type="EMBL" id="VOXD01000005">
    <property type="protein sequence ID" value="TXF90787.1"/>
    <property type="molecule type" value="Genomic_DNA"/>
</dbReference>
<organism evidence="1 2">
    <name type="scientific">Neolewinella aurantiaca</name>
    <dbReference type="NCBI Taxonomy" id="2602767"/>
    <lineage>
        <taxon>Bacteria</taxon>
        <taxon>Pseudomonadati</taxon>
        <taxon>Bacteroidota</taxon>
        <taxon>Saprospiria</taxon>
        <taxon>Saprospirales</taxon>
        <taxon>Lewinellaceae</taxon>
        <taxon>Neolewinella</taxon>
    </lineage>
</organism>
<evidence type="ECO:0000313" key="1">
    <source>
        <dbReference type="EMBL" id="TXF90787.1"/>
    </source>
</evidence>
<dbReference type="Pfam" id="PF14092">
    <property type="entry name" value="DUF4270"/>
    <property type="match status" value="1"/>
</dbReference>
<dbReference type="AlphaFoldDB" id="A0A5C7FVV8"/>
<sequence length="461" mass="51346">MKQIIFYLSCTVFFVLTACTDPITVGSDLLGDDRAVLGQTTDIPFTTRVVENDSLFTYDALNFICISGMSFGELQDDVFGATKHSFYAVPALVRSSTTGLPAPPPFAYTARNVDSVVLIMPIDTAYDFYGTAREFNFRAGLIPTRVDDDVDYYSNLMLADGEDVNDGDLITATRTETLLYDTLYATNNDSIVASHIRFKFDQEFLDQVNLRDEATFDSDSALATLLAGVYLETENDPDGLLGLKPFSTLCSSTISGFYFFYKDTSETMTERFYRMPLALALPRYEKDYTGSLVGNLLGDGDDLEQIALSGQGGVMTEITFPDLSMLEDKVINQAEMLFFRETIEDYSYETYPGPAYVALFYRNDEGNLVQILDRQLLVNSDFTSVVNNFLGGNELTDDDGNVFYRPRFSVHLQQMVEGEVPPTIYMRVFPVDRDPGRVILSGPEAAERPATIKVTFTEVGG</sequence>
<name>A0A5C7FVV8_9BACT</name>
<comment type="caution">
    <text evidence="1">The sequence shown here is derived from an EMBL/GenBank/DDBJ whole genome shotgun (WGS) entry which is preliminary data.</text>
</comment>
<gene>
    <name evidence="1" type="ORF">FUA23_04940</name>
</gene>
<dbReference type="OrthoDB" id="1490188at2"/>
<dbReference type="InterPro" id="IPR025366">
    <property type="entry name" value="DUF4270"/>
</dbReference>
<dbReference type="Proteomes" id="UP000321907">
    <property type="component" value="Unassembled WGS sequence"/>
</dbReference>
<evidence type="ECO:0000313" key="2">
    <source>
        <dbReference type="Proteomes" id="UP000321907"/>
    </source>
</evidence>
<keyword evidence="2" id="KW-1185">Reference proteome</keyword>
<dbReference type="RefSeq" id="WP_147929615.1">
    <property type="nucleotide sequence ID" value="NZ_VOXD01000005.1"/>
</dbReference>
<dbReference type="PROSITE" id="PS51257">
    <property type="entry name" value="PROKAR_LIPOPROTEIN"/>
    <property type="match status" value="1"/>
</dbReference>
<reference evidence="1 2" key="1">
    <citation type="submission" date="2019-08" db="EMBL/GenBank/DDBJ databases">
        <title>Lewinella sp. strain SSH13 Genome sequencing and assembly.</title>
        <authorList>
            <person name="Kim I."/>
        </authorList>
    </citation>
    <scope>NUCLEOTIDE SEQUENCE [LARGE SCALE GENOMIC DNA]</scope>
    <source>
        <strain evidence="1 2">SSH13</strain>
    </source>
</reference>
<accession>A0A5C7FVV8</accession>
<protein>
    <submittedName>
        <fullName evidence="1">DUF4270 domain-containing protein</fullName>
    </submittedName>
</protein>
<proteinExistence type="predicted"/>